<accession>A0A6M9ATL3</accession>
<evidence type="ECO:0000256" key="1">
    <source>
        <dbReference type="SAM" id="Phobius"/>
    </source>
</evidence>
<dbReference type="EMBL" id="MK051029">
    <property type="protein sequence ID" value="QKK69301.1"/>
    <property type="molecule type" value="Genomic_DNA"/>
</dbReference>
<feature type="transmembrane region" description="Helical" evidence="1">
    <location>
        <begin position="12"/>
        <end position="31"/>
    </location>
</feature>
<keyword evidence="2" id="KW-0496">Mitochondrion</keyword>
<gene>
    <name evidence="2" type="primary">ATP8</name>
</gene>
<dbReference type="AlphaFoldDB" id="A0A6M9ATL3"/>
<keyword evidence="1" id="KW-1133">Transmembrane helix</keyword>
<sequence length="52" mass="6638">MPHLSPLKWFYIYSFMMLWMMILYIKMNFIIQFYPNKKKKMLISNKIMNWKI</sequence>
<reference evidence="2" key="1">
    <citation type="submission" date="2018-10" db="EMBL/GenBank/DDBJ databases">
        <title>Mitochondrial genome of four interrelated genera and Comparative analysis in the family Vespidae (Hymenoptera: Vespidae).</title>
        <authorList>
            <person name="Zhang Q.-H."/>
            <person name="Li T.-J."/>
        </authorList>
    </citation>
    <scope>NUCLEOTIDE SEQUENCE</scope>
</reference>
<organism evidence="2">
    <name type="scientific">Anterhynchium abdominale</name>
    <dbReference type="NCBI Taxonomy" id="1589846"/>
    <lineage>
        <taxon>Eukaryota</taxon>
        <taxon>Metazoa</taxon>
        <taxon>Ecdysozoa</taxon>
        <taxon>Arthropoda</taxon>
        <taxon>Hexapoda</taxon>
        <taxon>Insecta</taxon>
        <taxon>Pterygota</taxon>
        <taxon>Neoptera</taxon>
        <taxon>Endopterygota</taxon>
        <taxon>Hymenoptera</taxon>
        <taxon>Apocrita</taxon>
        <taxon>Aculeata</taxon>
        <taxon>Vespoidea</taxon>
        <taxon>Vespidae</taxon>
        <taxon>Eumeninae</taxon>
        <taxon>Anterhynchium</taxon>
    </lineage>
</organism>
<geneLocation type="mitochondrion" evidence="2"/>
<proteinExistence type="predicted"/>
<keyword evidence="1" id="KW-0472">Membrane</keyword>
<keyword evidence="1" id="KW-0812">Transmembrane</keyword>
<protein>
    <submittedName>
        <fullName evidence="2">ATP synthase F0 subunit 8</fullName>
    </submittedName>
</protein>
<evidence type="ECO:0000313" key="2">
    <source>
        <dbReference type="EMBL" id="QKK69301.1"/>
    </source>
</evidence>
<name>A0A6M9ATL3_9HYME</name>